<accession>A0A2D6LPG6</accession>
<feature type="transmembrane region" description="Helical" evidence="1">
    <location>
        <begin position="136"/>
        <end position="154"/>
    </location>
</feature>
<reference evidence="4" key="1">
    <citation type="submission" date="2017-09" db="EMBL/GenBank/DDBJ databases">
        <title>The Reconstruction of 2,631 Draft Metagenome-Assembled Genomes from the Global Oceans.</title>
        <authorList>
            <person name="Tully B.J."/>
            <person name="Graham E.D."/>
            <person name="Heidelberg J.F."/>
        </authorList>
    </citation>
    <scope>NUCLEOTIDE SEQUENCE [LARGE SCALE GENOMIC DNA]</scope>
</reference>
<keyword evidence="1" id="KW-0472">Membrane</keyword>
<dbReference type="EMBL" id="NZBD01000005">
    <property type="protein sequence ID" value="MAG18077.1"/>
    <property type="molecule type" value="Genomic_DNA"/>
</dbReference>
<keyword evidence="1" id="KW-0812">Transmembrane</keyword>
<dbReference type="SUPFAM" id="SSF49464">
    <property type="entry name" value="Carboxypeptidase regulatory domain-like"/>
    <property type="match status" value="1"/>
</dbReference>
<gene>
    <name evidence="3" type="ORF">CL944_01225</name>
</gene>
<protein>
    <recommendedName>
        <fullName evidence="2">DUF7343 domain-containing protein</fullName>
    </recommendedName>
</protein>
<dbReference type="Proteomes" id="UP000226712">
    <property type="component" value="Unassembled WGS sequence"/>
</dbReference>
<dbReference type="InterPro" id="IPR008969">
    <property type="entry name" value="CarboxyPept-like_regulatory"/>
</dbReference>
<keyword evidence="1" id="KW-1133">Transmembrane helix</keyword>
<evidence type="ECO:0000313" key="4">
    <source>
        <dbReference type="Proteomes" id="UP000226712"/>
    </source>
</evidence>
<sequence length="255" mass="28789">MFKKIILILILFSALANGATISGTAFKWYSLEPLDNVIIEINTTPKQIIVSENGDYSFDVSAGNYILKAQYFENNKLVYETEEEIIVENDGVFIVDLLLFPSLIDDESLLDDFNDSILSPEEIAEETDNTANDNNIIAGMVLIVVALILIFYGARKITTSVTGLKTERIGIEEKYFERPKEFLKKETDLAKDELDKDTKEVLEILKRYGGRMTQKDLREKVTFGEAKTSLVVAELENSGKIKKFKKGRGNIIILK</sequence>
<dbReference type="InterPro" id="IPR055767">
    <property type="entry name" value="DUF7343"/>
</dbReference>
<evidence type="ECO:0000259" key="2">
    <source>
        <dbReference type="Pfam" id="PF24034"/>
    </source>
</evidence>
<name>A0A2D6LPG6_9ARCH</name>
<comment type="caution">
    <text evidence="3">The sequence shown here is derived from an EMBL/GenBank/DDBJ whole genome shotgun (WGS) entry which is preliminary data.</text>
</comment>
<proteinExistence type="predicted"/>
<feature type="domain" description="DUF7343" evidence="2">
    <location>
        <begin position="196"/>
        <end position="254"/>
    </location>
</feature>
<evidence type="ECO:0000256" key="1">
    <source>
        <dbReference type="SAM" id="Phobius"/>
    </source>
</evidence>
<dbReference type="Pfam" id="PF24034">
    <property type="entry name" value="DUF7343"/>
    <property type="match status" value="1"/>
</dbReference>
<dbReference type="Gene3D" id="2.60.40.1120">
    <property type="entry name" value="Carboxypeptidase-like, regulatory domain"/>
    <property type="match status" value="1"/>
</dbReference>
<organism evidence="3 4">
    <name type="scientific">Candidatus Iainarchaeum sp</name>
    <dbReference type="NCBI Taxonomy" id="3101447"/>
    <lineage>
        <taxon>Archaea</taxon>
        <taxon>Candidatus Iainarchaeota</taxon>
        <taxon>Candidatus Iainarchaeia</taxon>
        <taxon>Candidatus Iainarchaeales</taxon>
        <taxon>Candidatus Iainarchaeaceae</taxon>
        <taxon>Candidatus Iainarchaeum</taxon>
    </lineage>
</organism>
<dbReference type="AlphaFoldDB" id="A0A2D6LPG6"/>
<evidence type="ECO:0000313" key="3">
    <source>
        <dbReference type="EMBL" id="MAG18077.1"/>
    </source>
</evidence>